<proteinExistence type="inferred from homology"/>
<evidence type="ECO:0000256" key="4">
    <source>
        <dbReference type="ARBA" id="ARBA00023239"/>
    </source>
</evidence>
<comment type="similarity">
    <text evidence="2 7">Belongs to the trans-sulfuration enzymes family.</text>
</comment>
<dbReference type="GO" id="GO:0030170">
    <property type="term" value="F:pyridoxal phosphate binding"/>
    <property type="evidence" value="ECO:0007669"/>
    <property type="project" value="InterPro"/>
</dbReference>
<dbReference type="InterPro" id="IPR006233">
    <property type="entry name" value="Cys_b_lyase_bac"/>
</dbReference>
<dbReference type="RefSeq" id="WP_027317007.1">
    <property type="nucleotide sequence ID" value="NZ_JACIDC010000014.1"/>
</dbReference>
<dbReference type="PANTHER" id="PTHR43500">
    <property type="entry name" value="CYSTATHIONINE BETA-LYASE-RELATED"/>
    <property type="match status" value="1"/>
</dbReference>
<keyword evidence="9" id="KW-1185">Reference proteome</keyword>
<name>A0A7W6IHR9_9HYPH</name>
<dbReference type="PIRSF" id="PIRSF001434">
    <property type="entry name" value="CGS"/>
    <property type="match status" value="1"/>
</dbReference>
<comment type="cofactor">
    <cofactor evidence="1 7">
        <name>pyridoxal 5'-phosphate</name>
        <dbReference type="ChEBI" id="CHEBI:597326"/>
    </cofactor>
</comment>
<dbReference type="Pfam" id="PF01053">
    <property type="entry name" value="Cys_Met_Meta_PP"/>
    <property type="match status" value="1"/>
</dbReference>
<dbReference type="InterPro" id="IPR000277">
    <property type="entry name" value="Cys/Met-Metab_PyrdxlP-dep_enz"/>
</dbReference>
<reference evidence="8 9" key="1">
    <citation type="submission" date="2020-08" db="EMBL/GenBank/DDBJ databases">
        <title>Genomic Encyclopedia of Type Strains, Phase IV (KMG-IV): sequencing the most valuable type-strain genomes for metagenomic binning, comparative biology and taxonomic classification.</title>
        <authorList>
            <person name="Goeker M."/>
        </authorList>
    </citation>
    <scope>NUCLEOTIDE SEQUENCE [LARGE SCALE GENOMIC DNA]</scope>
    <source>
        <strain evidence="8 9">DSM 15743</strain>
    </source>
</reference>
<dbReference type="PANTHER" id="PTHR43500:SF1">
    <property type="entry name" value="CYSTATHIONINE BETA-LYASE-RELATED"/>
    <property type="match status" value="1"/>
</dbReference>
<dbReference type="Gene3D" id="3.40.640.10">
    <property type="entry name" value="Type I PLP-dependent aspartate aminotransferase-like (Major domain)"/>
    <property type="match status" value="1"/>
</dbReference>
<evidence type="ECO:0000256" key="7">
    <source>
        <dbReference type="RuleBase" id="RU362118"/>
    </source>
</evidence>
<accession>A0A7W6IHR9</accession>
<dbReference type="EC" id="4.4.1.8" evidence="8"/>
<evidence type="ECO:0000313" key="8">
    <source>
        <dbReference type="EMBL" id="MBB4041706.1"/>
    </source>
</evidence>
<evidence type="ECO:0000256" key="6">
    <source>
        <dbReference type="PIRSR" id="PIRSR001434-2"/>
    </source>
</evidence>
<keyword evidence="4 8" id="KW-0456">Lyase</keyword>
<dbReference type="GO" id="GO:0019346">
    <property type="term" value="P:transsulfuration"/>
    <property type="evidence" value="ECO:0007669"/>
    <property type="project" value="InterPro"/>
</dbReference>
<evidence type="ECO:0000256" key="3">
    <source>
        <dbReference type="ARBA" id="ARBA00022898"/>
    </source>
</evidence>
<protein>
    <submittedName>
        <fullName evidence="8">Cystathionine beta-lyase</fullName>
        <ecNumber evidence="8">4.4.1.8</ecNumber>
    </submittedName>
</protein>
<evidence type="ECO:0000313" key="9">
    <source>
        <dbReference type="Proteomes" id="UP000519439"/>
    </source>
</evidence>
<dbReference type="EMBL" id="JACIDC010000014">
    <property type="protein sequence ID" value="MBB4041706.1"/>
    <property type="molecule type" value="Genomic_DNA"/>
</dbReference>
<dbReference type="Proteomes" id="UP000519439">
    <property type="component" value="Unassembled WGS sequence"/>
</dbReference>
<feature type="modified residue" description="N6-(pyridoxal phosphate)lysine" evidence="6">
    <location>
        <position position="210"/>
    </location>
</feature>
<evidence type="ECO:0000256" key="2">
    <source>
        <dbReference type="ARBA" id="ARBA00009077"/>
    </source>
</evidence>
<dbReference type="GO" id="GO:0019450">
    <property type="term" value="P:L-cysteine catabolic process to pyruvate"/>
    <property type="evidence" value="ECO:0007669"/>
    <property type="project" value="TreeGrafter"/>
</dbReference>
<comment type="caution">
    <text evidence="8">The sequence shown here is derived from an EMBL/GenBank/DDBJ whole genome shotgun (WGS) entry which is preliminary data.</text>
</comment>
<evidence type="ECO:0000256" key="1">
    <source>
        <dbReference type="ARBA" id="ARBA00001933"/>
    </source>
</evidence>
<dbReference type="InterPro" id="IPR015424">
    <property type="entry name" value="PyrdxlP-dep_Trfase"/>
</dbReference>
<dbReference type="InterPro" id="IPR015422">
    <property type="entry name" value="PyrdxlP-dep_Trfase_small"/>
</dbReference>
<comment type="catalytic activity">
    <reaction evidence="5">
        <text>L,L-cystathionine + H2O = L-homocysteine + pyruvate + NH4(+)</text>
        <dbReference type="Rhea" id="RHEA:13965"/>
        <dbReference type="ChEBI" id="CHEBI:15361"/>
        <dbReference type="ChEBI" id="CHEBI:15377"/>
        <dbReference type="ChEBI" id="CHEBI:28938"/>
        <dbReference type="ChEBI" id="CHEBI:58161"/>
        <dbReference type="ChEBI" id="CHEBI:58199"/>
    </reaction>
</comment>
<dbReference type="FunFam" id="3.40.640.10:FF:000046">
    <property type="entry name" value="Cystathionine gamma-lyase"/>
    <property type="match status" value="1"/>
</dbReference>
<organism evidence="8 9">
    <name type="scientific">Microvirga flocculans</name>
    <dbReference type="NCBI Taxonomy" id="217168"/>
    <lineage>
        <taxon>Bacteria</taxon>
        <taxon>Pseudomonadati</taxon>
        <taxon>Pseudomonadota</taxon>
        <taxon>Alphaproteobacteria</taxon>
        <taxon>Hyphomicrobiales</taxon>
        <taxon>Methylobacteriaceae</taxon>
        <taxon>Microvirga</taxon>
    </lineage>
</organism>
<gene>
    <name evidence="8" type="ORF">GGR34_003387</name>
</gene>
<keyword evidence="3 6" id="KW-0663">Pyridoxal phosphate</keyword>
<sequence length="398" mass="43704">MSKLPPKPQNVSERTRLVHAGREPFEQHGFVNTPIYRGSTVLYPSTDDLMHRRGRYTYGTKGTPTTNSLETAWTELSGAAGTVLAPSGLAAVTLALMSCLKSGDHLLVTDSVYLPTRQFCNGILKKFGVETTYYDPHVGAGIEALMRPNTAAVFTEAPGSQSFEMQDIPAIAEVAHRYGAVVLMDNTWATPLLFPPHERGVDIAIEAGTKYLSGNSDLLLGMVSANERCFKQLRETYDAFAMCPGPEDVFLGLRGLRTMALRLREHERQALDMARWLEARPEVAKVLHPALESDPGHAIWKRDFKGSSGLFSIILKPCSDRALAAMLDGLALFGMGYSWGGFESLVIPFNCATYRTATKWEPGGHALRFHIGLEDLDDLKRDLDAGFARLREADAKAA</sequence>
<dbReference type="AlphaFoldDB" id="A0A7W6IHR9"/>
<dbReference type="Gene3D" id="3.90.1150.10">
    <property type="entry name" value="Aspartate Aminotransferase, domain 1"/>
    <property type="match status" value="1"/>
</dbReference>
<evidence type="ECO:0000256" key="5">
    <source>
        <dbReference type="ARBA" id="ARBA00047517"/>
    </source>
</evidence>
<dbReference type="InterPro" id="IPR015421">
    <property type="entry name" value="PyrdxlP-dep_Trfase_major"/>
</dbReference>
<dbReference type="GO" id="GO:0047804">
    <property type="term" value="F:cysteine-S-conjugate beta-lyase activity"/>
    <property type="evidence" value="ECO:0007669"/>
    <property type="project" value="InterPro"/>
</dbReference>
<dbReference type="NCBIfam" id="TIGR01324">
    <property type="entry name" value="cysta_beta_ly_B"/>
    <property type="match status" value="1"/>
</dbReference>
<dbReference type="SUPFAM" id="SSF53383">
    <property type="entry name" value="PLP-dependent transferases"/>
    <property type="match status" value="1"/>
</dbReference>